<evidence type="ECO:0000313" key="4">
    <source>
        <dbReference type="EMBL" id="MFC4827177.1"/>
    </source>
</evidence>
<reference evidence="5" key="1">
    <citation type="journal article" date="2019" name="Int. J. Syst. Evol. Microbiol.">
        <title>The Global Catalogue of Microorganisms (GCM) 10K type strain sequencing project: providing services to taxonomists for standard genome sequencing and annotation.</title>
        <authorList>
            <consortium name="The Broad Institute Genomics Platform"/>
            <consortium name="The Broad Institute Genome Sequencing Center for Infectious Disease"/>
            <person name="Wu L."/>
            <person name="Ma J."/>
        </authorList>
    </citation>
    <scope>NUCLEOTIDE SEQUENCE [LARGE SCALE GENOMIC DNA]</scope>
    <source>
        <strain evidence="5">CGMCC 1.12192</strain>
    </source>
</reference>
<sequence>MDAIGGGVLVAVAATLWIAYLLPSWLRRRQYLATERNAVRLQQTLRILAETAETPEEVRVEMTTREVAAQERILHEHELAARLEAQAAENLAIAERIAAEEAAAAAARELAERAERAERAARAAATAPVPVLSAGPDGASPATARGLTRRGLRRRRALCSLLLLASLLTGATGLVVLALGGTPFVALGGVAGVVVALSGLVVLARRRPVATASPVPVAVPAAEPFEPIEVESEPAPSAGWTPQPLPKPLHLSRGTIAASVMASITEAEQLKRAAAGAELAERAERMEPQVPVLRPPAASAPAASPAPTSPSEEPQRAGASAEAASPYARMGIVDAAEPGMSDLDLVLRRRRTAV</sequence>
<keyword evidence="3" id="KW-1133">Transmembrane helix</keyword>
<keyword evidence="3" id="KW-0812">Transmembrane</keyword>
<evidence type="ECO:0000256" key="1">
    <source>
        <dbReference type="SAM" id="Coils"/>
    </source>
</evidence>
<keyword evidence="5" id="KW-1185">Reference proteome</keyword>
<proteinExistence type="predicted"/>
<feature type="region of interest" description="Disordered" evidence="2">
    <location>
        <begin position="279"/>
        <end position="324"/>
    </location>
</feature>
<dbReference type="RefSeq" id="WP_204395283.1">
    <property type="nucleotide sequence ID" value="NZ_JAFBBW010000001.1"/>
</dbReference>
<feature type="transmembrane region" description="Helical" evidence="3">
    <location>
        <begin position="6"/>
        <end position="26"/>
    </location>
</feature>
<dbReference type="EMBL" id="JBHSJC010000001">
    <property type="protein sequence ID" value="MFC4827177.1"/>
    <property type="molecule type" value="Genomic_DNA"/>
</dbReference>
<feature type="compositionally biased region" description="Low complexity" evidence="2">
    <location>
        <begin position="295"/>
        <end position="324"/>
    </location>
</feature>
<organism evidence="4 5">
    <name type="scientific">Agromyces aurantiacus</name>
    <dbReference type="NCBI Taxonomy" id="165814"/>
    <lineage>
        <taxon>Bacteria</taxon>
        <taxon>Bacillati</taxon>
        <taxon>Actinomycetota</taxon>
        <taxon>Actinomycetes</taxon>
        <taxon>Micrococcales</taxon>
        <taxon>Microbacteriaceae</taxon>
        <taxon>Agromyces</taxon>
    </lineage>
</organism>
<accession>A0ABV9R1S3</accession>
<protein>
    <recommendedName>
        <fullName evidence="6">Large exoprotein</fullName>
    </recommendedName>
</protein>
<comment type="caution">
    <text evidence="4">The sequence shown here is derived from an EMBL/GenBank/DDBJ whole genome shotgun (WGS) entry which is preliminary data.</text>
</comment>
<dbReference type="Proteomes" id="UP001595960">
    <property type="component" value="Unassembled WGS sequence"/>
</dbReference>
<evidence type="ECO:0000256" key="2">
    <source>
        <dbReference type="SAM" id="MobiDB-lite"/>
    </source>
</evidence>
<evidence type="ECO:0008006" key="6">
    <source>
        <dbReference type="Google" id="ProtNLM"/>
    </source>
</evidence>
<keyword evidence="1" id="KW-0175">Coiled coil</keyword>
<feature type="transmembrane region" description="Helical" evidence="3">
    <location>
        <begin position="157"/>
        <end position="178"/>
    </location>
</feature>
<gene>
    <name evidence="4" type="ORF">ACFPER_00120</name>
</gene>
<feature type="coiled-coil region" evidence="1">
    <location>
        <begin position="97"/>
        <end position="127"/>
    </location>
</feature>
<evidence type="ECO:0000313" key="5">
    <source>
        <dbReference type="Proteomes" id="UP001595960"/>
    </source>
</evidence>
<evidence type="ECO:0000256" key="3">
    <source>
        <dbReference type="SAM" id="Phobius"/>
    </source>
</evidence>
<keyword evidence="3" id="KW-0472">Membrane</keyword>
<feature type="transmembrane region" description="Helical" evidence="3">
    <location>
        <begin position="184"/>
        <end position="204"/>
    </location>
</feature>
<name>A0ABV9R1S3_9MICO</name>